<dbReference type="PANTHER" id="PTHR44068">
    <property type="entry name" value="ZGC:194242"/>
    <property type="match status" value="1"/>
</dbReference>
<dbReference type="Gene3D" id="1.10.10.10">
    <property type="entry name" value="Winged helix-like DNA-binding domain superfamily/Winged helix DNA-binding domain"/>
    <property type="match status" value="1"/>
</dbReference>
<dbReference type="RefSeq" id="WP_142549738.1">
    <property type="nucleotide sequence ID" value="NZ_VIFX01000001.1"/>
</dbReference>
<proteinExistence type="predicted"/>
<keyword evidence="4" id="KW-1185">Reference proteome</keyword>
<name>A0A544W8E4_9MYCO</name>
<dbReference type="InterPro" id="IPR036388">
    <property type="entry name" value="WH-like_DNA-bd_sf"/>
</dbReference>
<dbReference type="EMBL" id="VIFX01000001">
    <property type="protein sequence ID" value="TQR88486.1"/>
    <property type="molecule type" value="Genomic_DNA"/>
</dbReference>
<dbReference type="Gene3D" id="3.40.50.150">
    <property type="entry name" value="Vaccinia Virus protein VP39"/>
    <property type="match status" value="1"/>
</dbReference>
<dbReference type="InterPro" id="IPR050447">
    <property type="entry name" value="Erg6_SMT_methyltransf"/>
</dbReference>
<dbReference type="Proteomes" id="UP000315759">
    <property type="component" value="Unassembled WGS sequence"/>
</dbReference>
<sequence length="318" mass="34283">MQLNQVKRWSAGGQALALLSAVHERHWTTYLTEPRSLDELAKFALLPTDRLRDVLAALEAIGVVQLTDLGVTLAPEYAALLSDDAPFSLDSLLDEAQMMNRLVADAVHGVSSGPDSALTVANAYGLRPSATSRAMFGQLLDALPDFRDALVDGRYLDVGCGVGSFVLSTAQTLAGMRAVGIELVPAVAAEGARRAVALGVADRVDIRCMDARDLEVQDEFDAAFWAQPFFPTDTRPQTLAAIRRALKPGAKLYMQELERLPEAGVERDAFALRRLVFTGWGVPFARSAEDLTAEAKAAGFVLDRVESTPFGRIVVARA</sequence>
<organism evidence="3 4">
    <name type="scientific">Mycolicibacterium hodleri</name>
    <dbReference type="NCBI Taxonomy" id="49897"/>
    <lineage>
        <taxon>Bacteria</taxon>
        <taxon>Bacillati</taxon>
        <taxon>Actinomycetota</taxon>
        <taxon>Actinomycetes</taxon>
        <taxon>Mycobacteriales</taxon>
        <taxon>Mycobacteriaceae</taxon>
        <taxon>Mycolicibacterium</taxon>
    </lineage>
</organism>
<dbReference type="InterPro" id="IPR041698">
    <property type="entry name" value="Methyltransf_25"/>
</dbReference>
<keyword evidence="3" id="KW-0489">Methyltransferase</keyword>
<evidence type="ECO:0000313" key="3">
    <source>
        <dbReference type="EMBL" id="TQR88486.1"/>
    </source>
</evidence>
<gene>
    <name evidence="3" type="ORF">D8S82_00300</name>
</gene>
<reference evidence="3 4" key="1">
    <citation type="submission" date="2018-10" db="EMBL/GenBank/DDBJ databases">
        <title>Draft genome of Mycobacterium hodleri strain B.</title>
        <authorList>
            <person name="Amande T.J."/>
            <person name="Mcgenity T.J."/>
        </authorList>
    </citation>
    <scope>NUCLEOTIDE SEQUENCE [LARGE SCALE GENOMIC DNA]</scope>
    <source>
        <strain evidence="3 4">B</strain>
    </source>
</reference>
<dbReference type="GO" id="GO:0032259">
    <property type="term" value="P:methylation"/>
    <property type="evidence" value="ECO:0007669"/>
    <property type="project" value="UniProtKB-KW"/>
</dbReference>
<dbReference type="PANTHER" id="PTHR44068:SF1">
    <property type="entry name" value="HYPOTHETICAL LOC100005854"/>
    <property type="match status" value="1"/>
</dbReference>
<protein>
    <submittedName>
        <fullName evidence="3">Methyltransferase domain-containing protein</fullName>
    </submittedName>
</protein>
<dbReference type="GO" id="GO:0003838">
    <property type="term" value="F:sterol 24-C-methyltransferase activity"/>
    <property type="evidence" value="ECO:0007669"/>
    <property type="project" value="TreeGrafter"/>
</dbReference>
<keyword evidence="1 3" id="KW-0808">Transferase</keyword>
<accession>A0A544W8E4</accession>
<evidence type="ECO:0000313" key="4">
    <source>
        <dbReference type="Proteomes" id="UP000315759"/>
    </source>
</evidence>
<feature type="domain" description="Methyltransferase" evidence="2">
    <location>
        <begin position="156"/>
        <end position="249"/>
    </location>
</feature>
<dbReference type="AlphaFoldDB" id="A0A544W8E4"/>
<dbReference type="SUPFAM" id="SSF53335">
    <property type="entry name" value="S-adenosyl-L-methionine-dependent methyltransferases"/>
    <property type="match status" value="1"/>
</dbReference>
<dbReference type="Pfam" id="PF13649">
    <property type="entry name" value="Methyltransf_25"/>
    <property type="match status" value="1"/>
</dbReference>
<comment type="caution">
    <text evidence="3">The sequence shown here is derived from an EMBL/GenBank/DDBJ whole genome shotgun (WGS) entry which is preliminary data.</text>
</comment>
<dbReference type="GO" id="GO:0016126">
    <property type="term" value="P:sterol biosynthetic process"/>
    <property type="evidence" value="ECO:0007669"/>
    <property type="project" value="TreeGrafter"/>
</dbReference>
<evidence type="ECO:0000256" key="1">
    <source>
        <dbReference type="ARBA" id="ARBA00022679"/>
    </source>
</evidence>
<dbReference type="CDD" id="cd02440">
    <property type="entry name" value="AdoMet_MTases"/>
    <property type="match status" value="1"/>
</dbReference>
<dbReference type="InterPro" id="IPR029063">
    <property type="entry name" value="SAM-dependent_MTases_sf"/>
</dbReference>
<evidence type="ECO:0000259" key="2">
    <source>
        <dbReference type="Pfam" id="PF13649"/>
    </source>
</evidence>